<dbReference type="InterPro" id="IPR029787">
    <property type="entry name" value="Nucleotide_cyclase"/>
</dbReference>
<evidence type="ECO:0000256" key="2">
    <source>
        <dbReference type="ARBA" id="ARBA00022516"/>
    </source>
</evidence>
<evidence type="ECO:0000313" key="12">
    <source>
        <dbReference type="EMBL" id="CAG5113151.1"/>
    </source>
</evidence>
<evidence type="ECO:0000256" key="3">
    <source>
        <dbReference type="ARBA" id="ARBA00022832"/>
    </source>
</evidence>
<feature type="region of interest" description="Disordered" evidence="10">
    <location>
        <begin position="329"/>
        <end position="349"/>
    </location>
</feature>
<dbReference type="PANTHER" id="PTHR43086">
    <property type="entry name" value="VERY-LONG-CHAIN 3-OXOOACYL-COA REDUCTASE"/>
    <property type="match status" value="1"/>
</dbReference>
<evidence type="ECO:0000256" key="9">
    <source>
        <dbReference type="ARBA" id="ARBA00038261"/>
    </source>
</evidence>
<gene>
    <name evidence="12" type="ORF">OKIOD_LOCUS16051</name>
</gene>
<dbReference type="InterPro" id="IPR001054">
    <property type="entry name" value="A/G_cyclase"/>
</dbReference>
<evidence type="ECO:0000256" key="1">
    <source>
        <dbReference type="ARBA" id="ARBA00005194"/>
    </source>
</evidence>
<keyword evidence="6" id="KW-0443">Lipid metabolism</keyword>
<comment type="similarity">
    <text evidence="9">Belongs to the short-chain dehydrogenases/reductases (SDR) family. 17-beta-HSD 3 subfamily.</text>
</comment>
<keyword evidence="8" id="KW-0456">Lyase</keyword>
<dbReference type="Pfam" id="PF00106">
    <property type="entry name" value="adh_short"/>
    <property type="match status" value="1"/>
</dbReference>
<evidence type="ECO:0000256" key="7">
    <source>
        <dbReference type="ARBA" id="ARBA00023160"/>
    </source>
</evidence>
<dbReference type="PANTHER" id="PTHR43086:SF2">
    <property type="entry name" value="HYDROXYSTEROID DEHYDROGENASE-LIKE PROTEIN 1"/>
    <property type="match status" value="1"/>
</dbReference>
<proteinExistence type="inferred from homology"/>
<keyword evidence="13" id="KW-1185">Reference proteome</keyword>
<dbReference type="InterPro" id="IPR036291">
    <property type="entry name" value="NAD(P)-bd_dom_sf"/>
</dbReference>
<dbReference type="Gene3D" id="3.40.50.720">
    <property type="entry name" value="NAD(P)-binding Rossmann-like Domain"/>
    <property type="match status" value="1"/>
</dbReference>
<dbReference type="PRINTS" id="PR00081">
    <property type="entry name" value="GDHRDH"/>
</dbReference>
<dbReference type="CDD" id="cd07302">
    <property type="entry name" value="CHD"/>
    <property type="match status" value="1"/>
</dbReference>
<keyword evidence="7" id="KW-0275">Fatty acid biosynthesis</keyword>
<dbReference type="Gene3D" id="3.30.70.1230">
    <property type="entry name" value="Nucleotide cyclase"/>
    <property type="match status" value="1"/>
</dbReference>
<evidence type="ECO:0000259" key="11">
    <source>
        <dbReference type="PROSITE" id="PS50125"/>
    </source>
</evidence>
<keyword evidence="5" id="KW-0560">Oxidoreductase</keyword>
<dbReference type="SMART" id="SM00044">
    <property type="entry name" value="CYCc"/>
    <property type="match status" value="1"/>
</dbReference>
<evidence type="ECO:0000256" key="6">
    <source>
        <dbReference type="ARBA" id="ARBA00023098"/>
    </source>
</evidence>
<dbReference type="InterPro" id="IPR020904">
    <property type="entry name" value="Sc_DH/Rdtase_CS"/>
</dbReference>
<accession>A0ABN7T5P2</accession>
<organism evidence="12 13">
    <name type="scientific">Oikopleura dioica</name>
    <name type="common">Tunicate</name>
    <dbReference type="NCBI Taxonomy" id="34765"/>
    <lineage>
        <taxon>Eukaryota</taxon>
        <taxon>Metazoa</taxon>
        <taxon>Chordata</taxon>
        <taxon>Tunicata</taxon>
        <taxon>Appendicularia</taxon>
        <taxon>Copelata</taxon>
        <taxon>Oikopleuridae</taxon>
        <taxon>Oikopleura</taxon>
    </lineage>
</organism>
<sequence length="713" mass="79956">MLTNELVLVKQNFSGVELTRFQRDSLERCLHADPSLRYQSAASALSDLNTRGLVVKRDVVEIMLDTLEYYSRDLERQIAAKKVEYERERQRADDINFILLPAQIVENMKYGDSTNTFARHHENVSLYFSDICGFTSLGKRSTPTQVMQMIGKLFKLFDETIAEFNCQKIETIGDAYFAVSGCPAEYEFHASEIAQFALSIRNRYICDFEIPHLPNDRFQMRIGLHTGPVTSAVVGKIMPKWCLFGENVKIVENCETYGVPDQIHLTQAIADILAKAKSQTGLFSNEKARFTIREREITGKGFAKAVKAREILGGKTFFLIKDNFSRGKSYKRTHTNSASSSGGRKTRRSSVFSIGARVTGRITGRVSDKRLSRMSNRRASDARLPTYRATADSVGDIFEDDFRMVECDCIEKVGYLALGFFALKIASWVLSRLWVFGLSKPVDFGKFGDWTVITGGTDGIGAEYARQLAKAGQNIIIVGRNQMKLENMEKEITEATSAKVVLVRADLSKQDETAKAADKLKELAREKQIGVLVNNAGVSYDFPEFFHMIPNSAEKLDQLVNVNCASMVQATAAVIGPMSERKTGLVINIGSGTGDLVCPLLSLYASTKAYVHHFTKCLRYEYEDHGIQVQLISPHLVSSKMSKVRAGLLQPSPKKFVQSALASATRLESTCGYFFHDLQHAFVTNIPAFLQNKLLFSMHEKVRKRAYRKMKTN</sequence>
<evidence type="ECO:0000256" key="10">
    <source>
        <dbReference type="SAM" id="MobiDB-lite"/>
    </source>
</evidence>
<evidence type="ECO:0000256" key="5">
    <source>
        <dbReference type="ARBA" id="ARBA00023002"/>
    </source>
</evidence>
<dbReference type="CDD" id="cd05356">
    <property type="entry name" value="17beta-HSD1_like_SDR_c"/>
    <property type="match status" value="1"/>
</dbReference>
<dbReference type="PRINTS" id="PR00080">
    <property type="entry name" value="SDRFAMILY"/>
</dbReference>
<evidence type="ECO:0000313" key="13">
    <source>
        <dbReference type="Proteomes" id="UP001158576"/>
    </source>
</evidence>
<comment type="pathway">
    <text evidence="1">Lipid metabolism; fatty acid biosynthesis.</text>
</comment>
<dbReference type="InterPro" id="IPR002347">
    <property type="entry name" value="SDR_fam"/>
</dbReference>
<dbReference type="Pfam" id="PF00211">
    <property type="entry name" value="Guanylate_cyc"/>
    <property type="match status" value="1"/>
</dbReference>
<protein>
    <submittedName>
        <fullName evidence="12">Oidioi.mRNA.OKI2018_I69.chr2.g7286.t1.cds</fullName>
    </submittedName>
</protein>
<evidence type="ECO:0000256" key="4">
    <source>
        <dbReference type="ARBA" id="ARBA00022857"/>
    </source>
</evidence>
<dbReference type="SUPFAM" id="SSF55073">
    <property type="entry name" value="Nucleotide cyclase"/>
    <property type="match status" value="1"/>
</dbReference>
<name>A0ABN7T5P2_OIKDI</name>
<reference evidence="12 13" key="1">
    <citation type="submission" date="2021-04" db="EMBL/GenBank/DDBJ databases">
        <authorList>
            <person name="Bliznina A."/>
        </authorList>
    </citation>
    <scope>NUCLEOTIDE SEQUENCE [LARGE SCALE GENOMIC DNA]</scope>
</reference>
<keyword evidence="2" id="KW-0444">Lipid biosynthesis</keyword>
<dbReference type="PROSITE" id="PS00061">
    <property type="entry name" value="ADH_SHORT"/>
    <property type="match status" value="1"/>
</dbReference>
<feature type="domain" description="Guanylate cyclase" evidence="11">
    <location>
        <begin position="125"/>
        <end position="255"/>
    </location>
</feature>
<keyword evidence="3" id="KW-0276">Fatty acid metabolism</keyword>
<keyword evidence="4" id="KW-0521">NADP</keyword>
<dbReference type="EMBL" id="OU015567">
    <property type="protein sequence ID" value="CAG5113151.1"/>
    <property type="molecule type" value="Genomic_DNA"/>
</dbReference>
<evidence type="ECO:0000256" key="8">
    <source>
        <dbReference type="ARBA" id="ARBA00023239"/>
    </source>
</evidence>
<dbReference type="Proteomes" id="UP001158576">
    <property type="component" value="Chromosome 2"/>
</dbReference>
<dbReference type="PROSITE" id="PS50125">
    <property type="entry name" value="GUANYLATE_CYCLASE_2"/>
    <property type="match status" value="1"/>
</dbReference>
<dbReference type="SUPFAM" id="SSF51735">
    <property type="entry name" value="NAD(P)-binding Rossmann-fold domains"/>
    <property type="match status" value="1"/>
</dbReference>